<evidence type="ECO:0000256" key="5">
    <source>
        <dbReference type="ARBA" id="ARBA00023159"/>
    </source>
</evidence>
<evidence type="ECO:0000313" key="13">
    <source>
        <dbReference type="Proteomes" id="UP001190926"/>
    </source>
</evidence>
<sequence>MAAKRFFNGDEDQPNQKRMKTRPSFASVIREVVMVNFFENFCSALEPMLRRVVSEEVENGLRRRCMGSMQRSPSLKMIQHAPPSANTSLRLAFVKMLSLPIFTGTKIVDADGGPLQIVLLDHDGVPTSLPYPIKVEIVVVDGDFPANKDAWSGDEFTKSIVRERNGKRPLLAGELNITIRDGVCFVGDVDFTDNSSWIRSRKFRLAARVVPQHGQAQPLLIQEAVTEPFVVKDHRGELYKKHHPPALDDEVWRLEKIGKGGAFHQKLSSQGIKTVQDFLKLYVVDSSKLKGILGVGMSEKMWDVTLKHAKNCVMGTKVYRCHGTNYTLIFNPICQLIKAEISGQVYLQRDFKTMQMMNYFQSLVKDAYAKWNSLEELDGIPLLTQGEMVEQYRNEEHELVVRSSYLSESSFSVGDGDYSDNWGLLMDNTPNTCTSKTGISFFSESSSEGDIP</sequence>
<dbReference type="AlphaFoldDB" id="A0AAD4ISU6"/>
<comment type="similarity">
    <text evidence="2">Belongs to the plant ACBP60 protein family.</text>
</comment>
<evidence type="ECO:0000259" key="11">
    <source>
        <dbReference type="Pfam" id="PF20452"/>
    </source>
</evidence>
<dbReference type="GO" id="GO:0005516">
    <property type="term" value="F:calmodulin binding"/>
    <property type="evidence" value="ECO:0007669"/>
    <property type="project" value="InterPro"/>
</dbReference>
<keyword evidence="3" id="KW-0805">Transcription regulation</keyword>
<gene>
    <name evidence="12" type="ORF">C2S53_003397</name>
</gene>
<evidence type="ECO:0000256" key="6">
    <source>
        <dbReference type="ARBA" id="ARBA00023163"/>
    </source>
</evidence>
<evidence type="ECO:0000256" key="7">
    <source>
        <dbReference type="ARBA" id="ARBA00023242"/>
    </source>
</evidence>
<dbReference type="Pfam" id="PF20452">
    <property type="entry name" value="Calmod_bind_C"/>
    <property type="match status" value="1"/>
</dbReference>
<keyword evidence="4" id="KW-0238">DNA-binding</keyword>
<dbReference type="Proteomes" id="UP001190926">
    <property type="component" value="Unassembled WGS sequence"/>
</dbReference>
<feature type="domain" description="Calmodulin binding protein-like N-terminal" evidence="9">
    <location>
        <begin position="89"/>
        <end position="234"/>
    </location>
</feature>
<organism evidence="12 13">
    <name type="scientific">Perilla frutescens var. hirtella</name>
    <name type="common">Perilla citriodora</name>
    <name type="synonym">Perilla setoyensis</name>
    <dbReference type="NCBI Taxonomy" id="608512"/>
    <lineage>
        <taxon>Eukaryota</taxon>
        <taxon>Viridiplantae</taxon>
        <taxon>Streptophyta</taxon>
        <taxon>Embryophyta</taxon>
        <taxon>Tracheophyta</taxon>
        <taxon>Spermatophyta</taxon>
        <taxon>Magnoliopsida</taxon>
        <taxon>eudicotyledons</taxon>
        <taxon>Gunneridae</taxon>
        <taxon>Pentapetalae</taxon>
        <taxon>asterids</taxon>
        <taxon>lamiids</taxon>
        <taxon>Lamiales</taxon>
        <taxon>Lamiaceae</taxon>
        <taxon>Nepetoideae</taxon>
        <taxon>Elsholtzieae</taxon>
        <taxon>Perilla</taxon>
    </lineage>
</organism>
<dbReference type="GO" id="GO:0043565">
    <property type="term" value="F:sequence-specific DNA binding"/>
    <property type="evidence" value="ECO:0007669"/>
    <property type="project" value="TreeGrafter"/>
</dbReference>
<evidence type="ECO:0000313" key="12">
    <source>
        <dbReference type="EMBL" id="KAH6820702.1"/>
    </source>
</evidence>
<feature type="region of interest" description="Disordered" evidence="8">
    <location>
        <begin position="1"/>
        <end position="21"/>
    </location>
</feature>
<evidence type="ECO:0000256" key="1">
    <source>
        <dbReference type="ARBA" id="ARBA00004123"/>
    </source>
</evidence>
<reference evidence="12 13" key="1">
    <citation type="journal article" date="2021" name="Nat. Commun.">
        <title>Incipient diploidization of the medicinal plant Perilla within 10,000 years.</title>
        <authorList>
            <person name="Zhang Y."/>
            <person name="Shen Q."/>
            <person name="Leng L."/>
            <person name="Zhang D."/>
            <person name="Chen S."/>
            <person name="Shi Y."/>
            <person name="Ning Z."/>
            <person name="Chen S."/>
        </authorList>
    </citation>
    <scope>NUCLEOTIDE SEQUENCE [LARGE SCALE GENOMIC DNA]</scope>
    <source>
        <strain evidence="13">cv. PC099</strain>
    </source>
</reference>
<evidence type="ECO:0000256" key="3">
    <source>
        <dbReference type="ARBA" id="ARBA00023015"/>
    </source>
</evidence>
<dbReference type="InterPro" id="IPR012416">
    <property type="entry name" value="CBP60"/>
</dbReference>
<keyword evidence="13" id="KW-1185">Reference proteome</keyword>
<dbReference type="GO" id="GO:0080142">
    <property type="term" value="P:regulation of salicylic acid biosynthetic process"/>
    <property type="evidence" value="ECO:0007669"/>
    <property type="project" value="TreeGrafter"/>
</dbReference>
<keyword evidence="5" id="KW-0010">Activator</keyword>
<dbReference type="GO" id="GO:0003700">
    <property type="term" value="F:DNA-binding transcription factor activity"/>
    <property type="evidence" value="ECO:0007669"/>
    <property type="project" value="TreeGrafter"/>
</dbReference>
<evidence type="ECO:0000256" key="8">
    <source>
        <dbReference type="SAM" id="MobiDB-lite"/>
    </source>
</evidence>
<comment type="subcellular location">
    <subcellularLocation>
        <location evidence="1">Nucleus</location>
    </subcellularLocation>
</comment>
<protein>
    <submittedName>
        <fullName evidence="12">Uncharacterized protein</fullName>
    </submittedName>
</protein>
<comment type="caution">
    <text evidence="12">The sequence shown here is derived from an EMBL/GenBank/DDBJ whole genome shotgun (WGS) entry which is preliminary data.</text>
</comment>
<dbReference type="GO" id="GO:0005634">
    <property type="term" value="C:nucleus"/>
    <property type="evidence" value="ECO:0007669"/>
    <property type="project" value="UniProtKB-SubCell"/>
</dbReference>
<evidence type="ECO:0000256" key="4">
    <source>
        <dbReference type="ARBA" id="ARBA00023125"/>
    </source>
</evidence>
<dbReference type="PANTHER" id="PTHR31713:SF42">
    <property type="entry name" value="PROTEIN SAR DEFICIENT 1"/>
    <property type="match status" value="1"/>
</dbReference>
<feature type="domain" description="Calmodulin binding protein C-terminal" evidence="11">
    <location>
        <begin position="318"/>
        <end position="376"/>
    </location>
</feature>
<accession>A0AAD4ISU6</accession>
<keyword evidence="7" id="KW-0539">Nucleus</keyword>
<dbReference type="InterPro" id="IPR046830">
    <property type="entry name" value="Calmod_bind_M"/>
</dbReference>
<dbReference type="PANTHER" id="PTHR31713">
    <property type="entry name" value="OS02G0177800 PROTEIN"/>
    <property type="match status" value="1"/>
</dbReference>
<evidence type="ECO:0000259" key="10">
    <source>
        <dbReference type="Pfam" id="PF20451"/>
    </source>
</evidence>
<evidence type="ECO:0000256" key="2">
    <source>
        <dbReference type="ARBA" id="ARBA00007214"/>
    </source>
</evidence>
<proteinExistence type="inferred from homology"/>
<name>A0AAD4ISU6_PERFH</name>
<dbReference type="InterPro" id="IPR046829">
    <property type="entry name" value="Calmod_bind_C"/>
</dbReference>
<evidence type="ECO:0000259" key="9">
    <source>
        <dbReference type="Pfam" id="PF07887"/>
    </source>
</evidence>
<feature type="domain" description="Calmodulin binding protein central" evidence="10">
    <location>
        <begin position="246"/>
        <end position="312"/>
    </location>
</feature>
<dbReference type="Pfam" id="PF20451">
    <property type="entry name" value="Calmod_bind_M"/>
    <property type="match status" value="1"/>
</dbReference>
<dbReference type="InterPro" id="IPR046831">
    <property type="entry name" value="Calmodulin_bind_N"/>
</dbReference>
<keyword evidence="6" id="KW-0804">Transcription</keyword>
<dbReference type="EMBL" id="SDAM02003295">
    <property type="protein sequence ID" value="KAH6820702.1"/>
    <property type="molecule type" value="Genomic_DNA"/>
</dbReference>
<dbReference type="Pfam" id="PF07887">
    <property type="entry name" value="Calmodulin_bind"/>
    <property type="match status" value="1"/>
</dbReference>